<reference evidence="1 2" key="1">
    <citation type="submission" date="2019-05" db="EMBL/GenBank/DDBJ databases">
        <title>Another draft genome of Portunus trituberculatus and its Hox gene families provides insights of decapod evolution.</title>
        <authorList>
            <person name="Jeong J.-H."/>
            <person name="Song I."/>
            <person name="Kim S."/>
            <person name="Choi T."/>
            <person name="Kim D."/>
            <person name="Ryu S."/>
            <person name="Kim W."/>
        </authorList>
    </citation>
    <scope>NUCLEOTIDE SEQUENCE [LARGE SCALE GENOMIC DNA]</scope>
    <source>
        <tissue evidence="1">Muscle</tissue>
    </source>
</reference>
<dbReference type="EMBL" id="VSRR010141409">
    <property type="protein sequence ID" value="MPD04518.1"/>
    <property type="molecule type" value="Genomic_DNA"/>
</dbReference>
<dbReference type="Proteomes" id="UP000324222">
    <property type="component" value="Unassembled WGS sequence"/>
</dbReference>
<gene>
    <name evidence="1" type="ORF">E2C01_100212</name>
</gene>
<proteinExistence type="predicted"/>
<protein>
    <submittedName>
        <fullName evidence="1">Uncharacterized protein</fullName>
    </submittedName>
</protein>
<comment type="caution">
    <text evidence="1">The sequence shown here is derived from an EMBL/GenBank/DDBJ whole genome shotgun (WGS) entry which is preliminary data.</text>
</comment>
<name>A0A5B7KGT4_PORTR</name>
<sequence>MPLRKRRKRRRATTRPLALHAALTRYTYLLRTKSSSHYILLPMMDVHAQDKTHYALHLLLTSARWCRLGCFRLLASPDSKKVI</sequence>
<organism evidence="1 2">
    <name type="scientific">Portunus trituberculatus</name>
    <name type="common">Swimming crab</name>
    <name type="synonym">Neptunus trituberculatus</name>
    <dbReference type="NCBI Taxonomy" id="210409"/>
    <lineage>
        <taxon>Eukaryota</taxon>
        <taxon>Metazoa</taxon>
        <taxon>Ecdysozoa</taxon>
        <taxon>Arthropoda</taxon>
        <taxon>Crustacea</taxon>
        <taxon>Multicrustacea</taxon>
        <taxon>Malacostraca</taxon>
        <taxon>Eumalacostraca</taxon>
        <taxon>Eucarida</taxon>
        <taxon>Decapoda</taxon>
        <taxon>Pleocyemata</taxon>
        <taxon>Brachyura</taxon>
        <taxon>Eubrachyura</taxon>
        <taxon>Portunoidea</taxon>
        <taxon>Portunidae</taxon>
        <taxon>Portuninae</taxon>
        <taxon>Portunus</taxon>
    </lineage>
</organism>
<keyword evidence="2" id="KW-1185">Reference proteome</keyword>
<evidence type="ECO:0000313" key="2">
    <source>
        <dbReference type="Proteomes" id="UP000324222"/>
    </source>
</evidence>
<evidence type="ECO:0000313" key="1">
    <source>
        <dbReference type="EMBL" id="MPD04518.1"/>
    </source>
</evidence>
<accession>A0A5B7KGT4</accession>
<dbReference type="AlphaFoldDB" id="A0A5B7KGT4"/>